<dbReference type="EMBL" id="CP036318">
    <property type="protein sequence ID" value="QDV55902.1"/>
    <property type="molecule type" value="Genomic_DNA"/>
</dbReference>
<keyword evidence="1" id="KW-0732">Signal</keyword>
<evidence type="ECO:0000256" key="1">
    <source>
        <dbReference type="SAM" id="SignalP"/>
    </source>
</evidence>
<gene>
    <name evidence="2" type="ORF">Mal33_18810</name>
</gene>
<reference evidence="2 3" key="1">
    <citation type="submission" date="2019-02" db="EMBL/GenBank/DDBJ databases">
        <title>Deep-cultivation of Planctomycetes and their phenomic and genomic characterization uncovers novel biology.</title>
        <authorList>
            <person name="Wiegand S."/>
            <person name="Jogler M."/>
            <person name="Boedeker C."/>
            <person name="Pinto D."/>
            <person name="Vollmers J."/>
            <person name="Rivas-Marin E."/>
            <person name="Kohn T."/>
            <person name="Peeters S.H."/>
            <person name="Heuer A."/>
            <person name="Rast P."/>
            <person name="Oberbeckmann S."/>
            <person name="Bunk B."/>
            <person name="Jeske O."/>
            <person name="Meyerdierks A."/>
            <person name="Storesund J.E."/>
            <person name="Kallscheuer N."/>
            <person name="Luecker S."/>
            <person name="Lage O.M."/>
            <person name="Pohl T."/>
            <person name="Merkel B.J."/>
            <person name="Hornburger P."/>
            <person name="Mueller R.-W."/>
            <person name="Bruemmer F."/>
            <person name="Labrenz M."/>
            <person name="Spormann A.M."/>
            <person name="Op den Camp H."/>
            <person name="Overmann J."/>
            <person name="Amann R."/>
            <person name="Jetten M.S.M."/>
            <person name="Mascher T."/>
            <person name="Medema M.H."/>
            <person name="Devos D.P."/>
            <person name="Kaster A.-K."/>
            <person name="Ovreas L."/>
            <person name="Rohde M."/>
            <person name="Galperin M.Y."/>
            <person name="Jogler C."/>
        </authorList>
    </citation>
    <scope>NUCLEOTIDE SEQUENCE [LARGE SCALE GENOMIC DNA]</scope>
    <source>
        <strain evidence="2 3">Mal33</strain>
    </source>
</reference>
<organism evidence="2 3">
    <name type="scientific">Rosistilla oblonga</name>
    <dbReference type="NCBI Taxonomy" id="2527990"/>
    <lineage>
        <taxon>Bacteria</taxon>
        <taxon>Pseudomonadati</taxon>
        <taxon>Planctomycetota</taxon>
        <taxon>Planctomycetia</taxon>
        <taxon>Pirellulales</taxon>
        <taxon>Pirellulaceae</taxon>
        <taxon>Rosistilla</taxon>
    </lineage>
</organism>
<feature type="chain" id="PRO_5021779583" evidence="1">
    <location>
        <begin position="24"/>
        <end position="389"/>
    </location>
</feature>
<keyword evidence="2" id="KW-0378">Hydrolase</keyword>
<dbReference type="Gene3D" id="3.40.50.1820">
    <property type="entry name" value="alpha/beta hydrolase"/>
    <property type="match status" value="1"/>
</dbReference>
<feature type="signal peptide" evidence="1">
    <location>
        <begin position="1"/>
        <end position="23"/>
    </location>
</feature>
<name>A0A518IS38_9BACT</name>
<dbReference type="PANTHER" id="PTHR22946:SF8">
    <property type="entry name" value="ACETYL XYLAN ESTERASE DOMAIN-CONTAINING PROTEIN"/>
    <property type="match status" value="1"/>
</dbReference>
<dbReference type="InterPro" id="IPR029058">
    <property type="entry name" value="AB_hydrolase_fold"/>
</dbReference>
<dbReference type="Pfam" id="PF12715">
    <property type="entry name" value="Abhydrolase_7"/>
    <property type="match status" value="1"/>
</dbReference>
<proteinExistence type="predicted"/>
<dbReference type="Proteomes" id="UP000316770">
    <property type="component" value="Chromosome"/>
</dbReference>
<dbReference type="SUPFAM" id="SSF53474">
    <property type="entry name" value="alpha/beta-Hydrolases"/>
    <property type="match status" value="1"/>
</dbReference>
<evidence type="ECO:0000313" key="3">
    <source>
        <dbReference type="Proteomes" id="UP000316770"/>
    </source>
</evidence>
<dbReference type="PANTHER" id="PTHR22946">
    <property type="entry name" value="DIENELACTONE HYDROLASE DOMAIN-CONTAINING PROTEIN-RELATED"/>
    <property type="match status" value="1"/>
</dbReference>
<dbReference type="GO" id="GO:0016787">
    <property type="term" value="F:hydrolase activity"/>
    <property type="evidence" value="ECO:0007669"/>
    <property type="project" value="UniProtKB-KW"/>
</dbReference>
<accession>A0A518IS38</accession>
<dbReference type="InterPro" id="IPR050261">
    <property type="entry name" value="FrsA_esterase"/>
</dbReference>
<protein>
    <submittedName>
        <fullName evidence="2">Abhydrolase family protein</fullName>
    </submittedName>
</protein>
<dbReference type="RefSeq" id="WP_145283848.1">
    <property type="nucleotide sequence ID" value="NZ_CP036318.1"/>
</dbReference>
<dbReference type="InterPro" id="IPR025890">
    <property type="entry name" value="Abhydrolase_bac"/>
</dbReference>
<evidence type="ECO:0000313" key="2">
    <source>
        <dbReference type="EMBL" id="QDV55902.1"/>
    </source>
</evidence>
<sequence precursor="true">MNQTTRPAIRFAISLLTGISLLAGGQFTATPQSLHAEEPAAVQVPHQIAGSFAQLADSAEPTMRWQAETVAEHQQWQQGLQEVVVDLLGKMPERVPLEVKWAEEKKFETFTRHKIYVRTEANYWAPVYYFVPDQRAAPLPAIVCLHGHSGIVPYIGEADSAEAAKKIQDSSLDYAVFLAKHGYVTAAINVRGWNETAGNQDAGIKNLRRSCTQMTMDSLLLGMTPQGLRCWDAMRVIDFLQSRDGEVDPNKIGVAGLSGGGTLSMYLPVLDERVKLAMIAGAFSTYRSSIFPIRHCICNCLPRIMHYAEMADVVALYAPRPVLLINGVEDRIFPIAGAREGFDTLQQVYTLLGEPDNVAADFFDGGHAWSNNKTLEFLQQHFGHPTAAR</sequence>
<keyword evidence="3" id="KW-1185">Reference proteome</keyword>
<dbReference type="AlphaFoldDB" id="A0A518IS38"/>